<reference evidence="1 2" key="1">
    <citation type="submission" date="2022-10" db="EMBL/GenBank/DDBJ databases">
        <title>paucibacter sp. hw8 Genome sequencing.</title>
        <authorList>
            <person name="Park S."/>
        </authorList>
    </citation>
    <scope>NUCLEOTIDE SEQUENCE [LARGE SCALE GENOMIC DNA]</scope>
    <source>
        <strain evidence="2">hw8</strain>
    </source>
</reference>
<sequence>MRDDCIRAYDGPITDGDTGQHTYLFTQPNVATDSHRPRYDWPLLWWYFGDRRCVDSTVATMAVVGNEYPACDQSVIADLHEFNRTDMH</sequence>
<protein>
    <submittedName>
        <fullName evidence="1">Uncharacterized protein</fullName>
    </submittedName>
</protein>
<gene>
    <name evidence="1" type="ORF">PRZ01_02740</name>
</gene>
<dbReference type="Proteomes" id="UP001219862">
    <property type="component" value="Unassembled WGS sequence"/>
</dbReference>
<organism evidence="1 2">
    <name type="scientific">Roseateles koreensis</name>
    <dbReference type="NCBI Taxonomy" id="2987526"/>
    <lineage>
        <taxon>Bacteria</taxon>
        <taxon>Pseudomonadati</taxon>
        <taxon>Pseudomonadota</taxon>
        <taxon>Betaproteobacteria</taxon>
        <taxon>Burkholderiales</taxon>
        <taxon>Sphaerotilaceae</taxon>
        <taxon>Roseateles</taxon>
    </lineage>
</organism>
<name>A0ABT5KMP9_9BURK</name>
<keyword evidence="2" id="KW-1185">Reference proteome</keyword>
<comment type="caution">
    <text evidence="1">The sequence shown here is derived from an EMBL/GenBank/DDBJ whole genome shotgun (WGS) entry which is preliminary data.</text>
</comment>
<evidence type="ECO:0000313" key="1">
    <source>
        <dbReference type="EMBL" id="MDC8784107.1"/>
    </source>
</evidence>
<proteinExistence type="predicted"/>
<dbReference type="EMBL" id="JAQQXS010000002">
    <property type="protein sequence ID" value="MDC8784107.1"/>
    <property type="molecule type" value="Genomic_DNA"/>
</dbReference>
<evidence type="ECO:0000313" key="2">
    <source>
        <dbReference type="Proteomes" id="UP001219862"/>
    </source>
</evidence>
<accession>A0ABT5KMP9</accession>